<evidence type="ECO:0000313" key="3">
    <source>
        <dbReference type="Proteomes" id="UP001165395"/>
    </source>
</evidence>
<dbReference type="RefSeq" id="WP_227179043.1">
    <property type="nucleotide sequence ID" value="NZ_JAJBZT010000002.1"/>
</dbReference>
<accession>A0ABS8D3U8</accession>
<dbReference type="Proteomes" id="UP001165395">
    <property type="component" value="Unassembled WGS sequence"/>
</dbReference>
<protein>
    <submittedName>
        <fullName evidence="2">Uncharacterized protein</fullName>
    </submittedName>
</protein>
<name>A0ABS8D3U8_9NEIS</name>
<evidence type="ECO:0000256" key="1">
    <source>
        <dbReference type="SAM" id="Phobius"/>
    </source>
</evidence>
<organism evidence="2 3">
    <name type="scientific">Leeia speluncae</name>
    <dbReference type="NCBI Taxonomy" id="2884804"/>
    <lineage>
        <taxon>Bacteria</taxon>
        <taxon>Pseudomonadati</taxon>
        <taxon>Pseudomonadota</taxon>
        <taxon>Betaproteobacteria</taxon>
        <taxon>Neisseriales</taxon>
        <taxon>Leeiaceae</taxon>
        <taxon>Leeia</taxon>
    </lineage>
</organism>
<keyword evidence="1" id="KW-1133">Transmembrane helix</keyword>
<reference evidence="2" key="1">
    <citation type="submission" date="2021-10" db="EMBL/GenBank/DDBJ databases">
        <title>The complete genome sequence of Leeia sp. TBRC 13508.</title>
        <authorList>
            <person name="Charoenyingcharoen P."/>
            <person name="Yukphan P."/>
        </authorList>
    </citation>
    <scope>NUCLEOTIDE SEQUENCE</scope>
    <source>
        <strain evidence="2">TBRC 13508</strain>
    </source>
</reference>
<feature type="transmembrane region" description="Helical" evidence="1">
    <location>
        <begin position="75"/>
        <end position="104"/>
    </location>
</feature>
<keyword evidence="3" id="KW-1185">Reference proteome</keyword>
<evidence type="ECO:0000313" key="2">
    <source>
        <dbReference type="EMBL" id="MCB6182874.1"/>
    </source>
</evidence>
<keyword evidence="1" id="KW-0812">Transmembrane</keyword>
<comment type="caution">
    <text evidence="2">The sequence shown here is derived from an EMBL/GenBank/DDBJ whole genome shotgun (WGS) entry which is preliminary data.</text>
</comment>
<dbReference type="EMBL" id="JAJBZT010000002">
    <property type="protein sequence ID" value="MCB6182874.1"/>
    <property type="molecule type" value="Genomic_DNA"/>
</dbReference>
<feature type="transmembrane region" description="Helical" evidence="1">
    <location>
        <begin position="44"/>
        <end position="63"/>
    </location>
</feature>
<proteinExistence type="predicted"/>
<feature type="transmembrane region" description="Helical" evidence="1">
    <location>
        <begin position="141"/>
        <end position="167"/>
    </location>
</feature>
<keyword evidence="1" id="KW-0472">Membrane</keyword>
<gene>
    <name evidence="2" type="ORF">LIN78_04830</name>
</gene>
<sequence>MSLSKEQLLKLYGIKLKPVEADCDVLSRRPQLVFRLQWCLRNSAYFHLVIAIVSFLLILLPSISKDAYSMIGQSAFLLMIHSAFLFNKSLYLLIFIFVGLIGVIGRASELHRTYESGSTAIDYKQMMEMELYPRTKLEERWFYISLFVYMSFPAIWPLIFCVISFLLRTK</sequence>